<name>A0A4Z2EUL8_9TELE</name>
<protein>
    <submittedName>
        <fullName evidence="1">Uncharacterized protein</fullName>
    </submittedName>
</protein>
<comment type="caution">
    <text evidence="1">The sequence shown here is derived from an EMBL/GenBank/DDBJ whole genome shotgun (WGS) entry which is preliminary data.</text>
</comment>
<dbReference type="Proteomes" id="UP000314294">
    <property type="component" value="Unassembled WGS sequence"/>
</dbReference>
<dbReference type="EMBL" id="SRLO01002629">
    <property type="protein sequence ID" value="TNN32545.1"/>
    <property type="molecule type" value="Genomic_DNA"/>
</dbReference>
<evidence type="ECO:0000313" key="2">
    <source>
        <dbReference type="Proteomes" id="UP000314294"/>
    </source>
</evidence>
<accession>A0A4Z2EUL8</accession>
<reference evidence="1 2" key="1">
    <citation type="submission" date="2019-03" db="EMBL/GenBank/DDBJ databases">
        <title>First draft genome of Liparis tanakae, snailfish: a comprehensive survey of snailfish specific genes.</title>
        <authorList>
            <person name="Kim W."/>
            <person name="Song I."/>
            <person name="Jeong J.-H."/>
            <person name="Kim D."/>
            <person name="Kim S."/>
            <person name="Ryu S."/>
            <person name="Song J.Y."/>
            <person name="Lee S.K."/>
        </authorList>
    </citation>
    <scope>NUCLEOTIDE SEQUENCE [LARGE SCALE GENOMIC DNA]</scope>
    <source>
        <tissue evidence="1">Muscle</tissue>
    </source>
</reference>
<evidence type="ECO:0000313" key="1">
    <source>
        <dbReference type="EMBL" id="TNN32545.1"/>
    </source>
</evidence>
<keyword evidence="2" id="KW-1185">Reference proteome</keyword>
<gene>
    <name evidence="1" type="ORF">EYF80_057296</name>
</gene>
<dbReference type="AlphaFoldDB" id="A0A4Z2EUL8"/>
<organism evidence="1 2">
    <name type="scientific">Liparis tanakae</name>
    <name type="common">Tanaka's snailfish</name>
    <dbReference type="NCBI Taxonomy" id="230148"/>
    <lineage>
        <taxon>Eukaryota</taxon>
        <taxon>Metazoa</taxon>
        <taxon>Chordata</taxon>
        <taxon>Craniata</taxon>
        <taxon>Vertebrata</taxon>
        <taxon>Euteleostomi</taxon>
        <taxon>Actinopterygii</taxon>
        <taxon>Neopterygii</taxon>
        <taxon>Teleostei</taxon>
        <taxon>Neoteleostei</taxon>
        <taxon>Acanthomorphata</taxon>
        <taxon>Eupercaria</taxon>
        <taxon>Perciformes</taxon>
        <taxon>Cottioidei</taxon>
        <taxon>Cottales</taxon>
        <taxon>Liparidae</taxon>
        <taxon>Liparis</taxon>
    </lineage>
</organism>
<sequence length="123" mass="13110">MMTYRTSTPVIYTSRDQTTITKDKKDDLHDEADGHLQAALCVCPCVTAPPALRRPPLPRGPCGPPGRGQNKSLFVGQKEALCAPPGSQRSAAQELMISARGDQGTPLLLQEAQAAPRGAYALI</sequence>
<proteinExistence type="predicted"/>